<protein>
    <recommendedName>
        <fullName evidence="1">site-specific DNA-methyltransferase (adenine-specific)</fullName>
        <ecNumber evidence="1">2.1.1.72</ecNumber>
    </recommendedName>
</protein>
<keyword evidence="6" id="KW-0175">Coiled coil</keyword>
<sequence length="1233" mass="145249">MSTAKLKILQETFENGFDINKFRTFTREFFNGPEMFPHKKRVGIWKEYADHIASYVEIAKYTDREGNNLIVLAVEIKKEKSVERARSLQRNFISKLLEMNNYEAAIVAFYSPNEDNWRLSFVRLDYTFNEKGLTLDLTPAKRYSYLVGKGEPNHTAQLQLLPIFEDDKHNPTLDEIETAFSVEKVTKDFFEQYKEKYIQLKEYLEQDQAFVKEAEKLGLQVHQFSEQFAKKLMGQLAFLYFLQKKGWLGVRIMPEDRTLTEAEFIEIYQRQDEPHRAVLEKVFIKTSDGRRKLSSREMFNISDQEAELLSDCFIGTKYDMPWGSGNKQFIRTIFNFCMENTNKNFFVHFLQPLFYEALNKKRKYHYFKQFNCKIPFLNGGLFEPLEGYHWKEVEFNIPNEIFSNVKQKNREADGILDIFDRYNFTINEDEPLEKEVAVDPEMLGKIFENLLDVKDRKSKGAFYTPREIVHYICQESLINYLVNEIGVPYEDMKEFILYGELIRDADSRSGVGYTKGLTIKQTVFDNIEKIDNALKNVKIADPAVGSGAFPLGMLSEIVRARNNITEYIIRKDKEGAFGRKYGEEFIRKIRSPYKLKWDTIKNSIFAVDIDPSAVDIAKLRLWLSVVVDQEINAETPEPHPLPNLDCNITVGNSLIDEYEGIKLFDEKILEKKKNKIKENSENYNTMIQLSLLIDNTDEMLNEMFQLQDRYFDEEDEQRKKEIKNKIDRIRDDLIEYKLQLDGNEEGLKKYKELQKNKQRPYFLWHLEFAKVFQEKKGFDIVIGNPPYVDSENMVKNNEEERKLIGKKFKTTKGNWDLYIPFWELSKDLLNSKGTAALITPNKWLSIKYGEALREYVKENIYNISDFSNIKVFDSASVSPVVVFISKKIKDFIHTKKYNENYEVEFEKILNSDLFKEFNNFSIALSKNLNIIVKMKEGNKKISDLFFVEEAATVSETYEIANYLYDFDDSMNIKDVFKFVNTGTIDKFIPLWNIQEMTYVKEKYIRPVINKNDLRANFKRRYEQAISKKIIITGIRYFEAILDRFGEYLAAKSTVILRNKFSTDHLEYIFPILNSNLVFFYLKECYSSLAMDGGINFSPANVSEIPIPKLTDSEKLKLIDISNKLMELNEQFYREKLNTLSEFADKFNLKVNSKKITNFYDYDTEVISKEIKKQRDVVRVEELENYISSQKKKLNNIQNKISDLFNEMDQFIYKLYGLGKEEVELLEEFKNNRR</sequence>
<keyword evidence="4" id="KW-0949">S-adenosyl-L-methionine</keyword>
<proteinExistence type="predicted"/>
<gene>
    <name evidence="8" type="ORF">PNH38_09605</name>
</gene>
<reference evidence="8 9" key="1">
    <citation type="submission" date="2023-01" db="EMBL/GenBank/DDBJ databases">
        <title>Genome-based reclassification of Anoxybacillus geothermalis as a later heterotypic synonym of Anoxybacillus rupiensis.</title>
        <authorList>
            <person name="Inan Bektas K."/>
            <person name="Canakci S."/>
            <person name="Belduz A.A."/>
            <person name="Guler H.H."/>
        </authorList>
    </citation>
    <scope>NUCLEOTIDE SEQUENCE [LARGE SCALE GENOMIC DNA]</scope>
    <source>
        <strain evidence="8 9">DSM 17127</strain>
    </source>
</reference>
<dbReference type="Pfam" id="PF07669">
    <property type="entry name" value="Eco57I"/>
    <property type="match status" value="1"/>
</dbReference>
<dbReference type="GO" id="GO:0032259">
    <property type="term" value="P:methylation"/>
    <property type="evidence" value="ECO:0007669"/>
    <property type="project" value="UniProtKB-KW"/>
</dbReference>
<feature type="coiled-coil region" evidence="6">
    <location>
        <begin position="712"/>
        <end position="739"/>
    </location>
</feature>
<comment type="caution">
    <text evidence="8">The sequence shown here is derived from an EMBL/GenBank/DDBJ whole genome shotgun (WGS) entry which is preliminary data.</text>
</comment>
<dbReference type="InterPro" id="IPR011639">
    <property type="entry name" value="MethylTrfase_TaqI-like_dom"/>
</dbReference>
<evidence type="ECO:0000259" key="7">
    <source>
        <dbReference type="Pfam" id="PF07669"/>
    </source>
</evidence>
<dbReference type="PANTHER" id="PTHR33841:SF1">
    <property type="entry name" value="DNA METHYLTRANSFERASE A"/>
    <property type="match status" value="1"/>
</dbReference>
<dbReference type="GO" id="GO:0008168">
    <property type="term" value="F:methyltransferase activity"/>
    <property type="evidence" value="ECO:0007669"/>
    <property type="project" value="UniProtKB-KW"/>
</dbReference>
<evidence type="ECO:0000313" key="8">
    <source>
        <dbReference type="EMBL" id="MDE8564143.1"/>
    </source>
</evidence>
<evidence type="ECO:0000256" key="3">
    <source>
        <dbReference type="ARBA" id="ARBA00022679"/>
    </source>
</evidence>
<dbReference type="SUPFAM" id="SSF53335">
    <property type="entry name" value="S-adenosyl-L-methionine-dependent methyltransferases"/>
    <property type="match status" value="1"/>
</dbReference>
<comment type="catalytic activity">
    <reaction evidence="5">
        <text>a 2'-deoxyadenosine in DNA + S-adenosyl-L-methionine = an N(6)-methyl-2'-deoxyadenosine in DNA + S-adenosyl-L-homocysteine + H(+)</text>
        <dbReference type="Rhea" id="RHEA:15197"/>
        <dbReference type="Rhea" id="RHEA-COMP:12418"/>
        <dbReference type="Rhea" id="RHEA-COMP:12419"/>
        <dbReference type="ChEBI" id="CHEBI:15378"/>
        <dbReference type="ChEBI" id="CHEBI:57856"/>
        <dbReference type="ChEBI" id="CHEBI:59789"/>
        <dbReference type="ChEBI" id="CHEBI:90615"/>
        <dbReference type="ChEBI" id="CHEBI:90616"/>
        <dbReference type="EC" id="2.1.1.72"/>
    </reaction>
</comment>
<dbReference type="InterPro" id="IPR002052">
    <property type="entry name" value="DNA_methylase_N6_adenine_CS"/>
</dbReference>
<dbReference type="PRINTS" id="PR00507">
    <property type="entry name" value="N12N6MTFRASE"/>
</dbReference>
<evidence type="ECO:0000256" key="1">
    <source>
        <dbReference type="ARBA" id="ARBA00011900"/>
    </source>
</evidence>
<dbReference type="EC" id="2.1.1.72" evidence="1"/>
<evidence type="ECO:0000256" key="2">
    <source>
        <dbReference type="ARBA" id="ARBA00022603"/>
    </source>
</evidence>
<feature type="domain" description="Type II methyltransferase M.TaqI-like" evidence="7">
    <location>
        <begin position="602"/>
        <end position="872"/>
    </location>
</feature>
<dbReference type="PANTHER" id="PTHR33841">
    <property type="entry name" value="DNA METHYLTRANSFERASE YEEA-RELATED"/>
    <property type="match status" value="1"/>
</dbReference>
<evidence type="ECO:0000313" key="9">
    <source>
        <dbReference type="Proteomes" id="UP001213979"/>
    </source>
</evidence>
<organism evidence="8 9">
    <name type="scientific">Anoxybacteroides rupiense</name>
    <dbReference type="NCBI Taxonomy" id="311460"/>
    <lineage>
        <taxon>Bacteria</taxon>
        <taxon>Bacillati</taxon>
        <taxon>Bacillota</taxon>
        <taxon>Bacilli</taxon>
        <taxon>Bacillales</taxon>
        <taxon>Anoxybacillaceae</taxon>
        <taxon>Anoxybacteroides</taxon>
    </lineage>
</organism>
<dbReference type="RefSeq" id="WP_275191908.1">
    <property type="nucleotide sequence ID" value="NZ_JAQOTG010000007.1"/>
</dbReference>
<dbReference type="InterPro" id="IPR050953">
    <property type="entry name" value="N4_N6_ade-DNA_methylase"/>
</dbReference>
<keyword evidence="9" id="KW-1185">Reference proteome</keyword>
<evidence type="ECO:0000256" key="5">
    <source>
        <dbReference type="ARBA" id="ARBA00047942"/>
    </source>
</evidence>
<dbReference type="EMBL" id="JAQOTG010000007">
    <property type="protein sequence ID" value="MDE8564143.1"/>
    <property type="molecule type" value="Genomic_DNA"/>
</dbReference>
<name>A0ABT5W495_9BACL</name>
<keyword evidence="2 8" id="KW-0489">Methyltransferase</keyword>
<accession>A0ABT5W495</accession>
<dbReference type="Proteomes" id="UP001213979">
    <property type="component" value="Unassembled WGS sequence"/>
</dbReference>
<dbReference type="PROSITE" id="PS00092">
    <property type="entry name" value="N6_MTASE"/>
    <property type="match status" value="1"/>
</dbReference>
<evidence type="ECO:0000256" key="6">
    <source>
        <dbReference type="SAM" id="Coils"/>
    </source>
</evidence>
<evidence type="ECO:0000256" key="4">
    <source>
        <dbReference type="ARBA" id="ARBA00022691"/>
    </source>
</evidence>
<dbReference type="InterPro" id="IPR029063">
    <property type="entry name" value="SAM-dependent_MTases_sf"/>
</dbReference>
<keyword evidence="3" id="KW-0808">Transferase</keyword>
<dbReference type="Gene3D" id="3.40.50.150">
    <property type="entry name" value="Vaccinia Virus protein VP39"/>
    <property type="match status" value="1"/>
</dbReference>
<feature type="coiled-coil region" evidence="6">
    <location>
        <begin position="1179"/>
        <end position="1206"/>
    </location>
</feature>